<dbReference type="GO" id="GO:0043162">
    <property type="term" value="P:ubiquitin-dependent protein catabolic process via the multivesicular body sorting pathway"/>
    <property type="evidence" value="ECO:0007669"/>
    <property type="project" value="UniProtKB-ARBA"/>
</dbReference>
<gene>
    <name evidence="6" type="ORF">RHTO_01662</name>
</gene>
<feature type="region of interest" description="Disordered" evidence="5">
    <location>
        <begin position="96"/>
        <end position="148"/>
    </location>
</feature>
<evidence type="ECO:0000256" key="3">
    <source>
        <dbReference type="ARBA" id="ARBA00022753"/>
    </source>
</evidence>
<dbReference type="eggNOG" id="KOG3284">
    <property type="taxonomic scope" value="Eukaryota"/>
</dbReference>
<evidence type="ECO:0000256" key="2">
    <source>
        <dbReference type="ARBA" id="ARBA00022448"/>
    </source>
</evidence>
<feature type="compositionally biased region" description="Basic and acidic residues" evidence="5">
    <location>
        <begin position="111"/>
        <end position="125"/>
    </location>
</feature>
<dbReference type="GO" id="GO:0006886">
    <property type="term" value="P:intracellular protein transport"/>
    <property type="evidence" value="ECO:0007669"/>
    <property type="project" value="UniProtKB-ARBA"/>
</dbReference>
<dbReference type="GeneID" id="27365675"/>
<dbReference type="SUPFAM" id="SSF140111">
    <property type="entry name" value="Endosomal sorting complex assembly domain"/>
    <property type="match status" value="1"/>
</dbReference>
<accession>M7WM69</accession>
<feature type="region of interest" description="Disordered" evidence="5">
    <location>
        <begin position="168"/>
        <end position="213"/>
    </location>
</feature>
<name>M7WM69_RHOT1</name>
<evidence type="ECO:0000313" key="7">
    <source>
        <dbReference type="Proteomes" id="UP000016926"/>
    </source>
</evidence>
<dbReference type="HOGENOM" id="CLU_1295042_0_0_1"/>
<dbReference type="Gene3D" id="1.20.1440.200">
    <property type="match status" value="1"/>
</dbReference>
<comment type="subcellular location">
    <subcellularLocation>
        <location evidence="1">Endosome</location>
    </subcellularLocation>
</comment>
<feature type="compositionally biased region" description="Basic residues" evidence="5">
    <location>
        <begin position="101"/>
        <end position="110"/>
    </location>
</feature>
<dbReference type="EMBL" id="KB722655">
    <property type="protein sequence ID" value="EMS21602.1"/>
    <property type="molecule type" value="Genomic_DNA"/>
</dbReference>
<keyword evidence="3" id="KW-0967">Endosome</keyword>
<organism evidence="6 7">
    <name type="scientific">Rhodotorula toruloides (strain NP11)</name>
    <name type="common">Yeast</name>
    <name type="synonym">Rhodosporidium toruloides</name>
    <dbReference type="NCBI Taxonomy" id="1130832"/>
    <lineage>
        <taxon>Eukaryota</taxon>
        <taxon>Fungi</taxon>
        <taxon>Dikarya</taxon>
        <taxon>Basidiomycota</taxon>
        <taxon>Pucciniomycotina</taxon>
        <taxon>Microbotryomycetes</taxon>
        <taxon>Sporidiobolales</taxon>
        <taxon>Sporidiobolaceae</taxon>
        <taxon>Rhodotorula</taxon>
    </lineage>
</organism>
<reference evidence="6 7" key="1">
    <citation type="journal article" date="2012" name="Nat. Commun.">
        <title>A multi-omic map of the lipid-producing yeast Rhodosporidium toruloides.</title>
        <authorList>
            <person name="Zhu Z."/>
            <person name="Zhang S."/>
            <person name="Liu H."/>
            <person name="Shen H."/>
            <person name="Lin X."/>
            <person name="Yang F."/>
            <person name="Zhou Y.J."/>
            <person name="Jin G."/>
            <person name="Ye M."/>
            <person name="Zou H."/>
            <person name="Zou H."/>
            <person name="Zhao Z.K."/>
        </authorList>
    </citation>
    <scope>NUCLEOTIDE SEQUENCE [LARGE SCALE GENOMIC DNA]</scope>
    <source>
        <strain evidence="6 7">NP11</strain>
    </source>
</reference>
<dbReference type="AlphaFoldDB" id="M7WM69"/>
<dbReference type="InterPro" id="IPR038358">
    <property type="entry name" value="VPS28_N_sf"/>
</dbReference>
<keyword evidence="2" id="KW-0813">Transport</keyword>
<proteinExistence type="predicted"/>
<keyword evidence="7" id="KW-1185">Reference proteome</keyword>
<protein>
    <submittedName>
        <fullName evidence="6">Vacuolar protein sorting-associated protein</fullName>
    </submittedName>
</protein>
<dbReference type="GO" id="GO:0005768">
    <property type="term" value="C:endosome"/>
    <property type="evidence" value="ECO:0007669"/>
    <property type="project" value="UniProtKB-SubCell"/>
</dbReference>
<evidence type="ECO:0000256" key="1">
    <source>
        <dbReference type="ARBA" id="ARBA00004177"/>
    </source>
</evidence>
<evidence type="ECO:0000256" key="4">
    <source>
        <dbReference type="ARBA" id="ARBA00022927"/>
    </source>
</evidence>
<evidence type="ECO:0000256" key="5">
    <source>
        <dbReference type="SAM" id="MobiDB-lite"/>
    </source>
</evidence>
<dbReference type="InterPro" id="IPR037202">
    <property type="entry name" value="ESCRT_assembly_dom"/>
</dbReference>
<feature type="compositionally biased region" description="Basic and acidic residues" evidence="5">
    <location>
        <begin position="168"/>
        <end position="193"/>
    </location>
</feature>
<dbReference type="OrthoDB" id="2671at2759"/>
<dbReference type="Proteomes" id="UP000016926">
    <property type="component" value="Unassembled WGS sequence"/>
</dbReference>
<dbReference type="RefSeq" id="XP_016272721.1">
    <property type="nucleotide sequence ID" value="XM_016415343.1"/>
</dbReference>
<keyword evidence="4" id="KW-0653">Protein transport</keyword>
<sequence length="213" mass="24162">MATAALAFNLDEEVRLATSNADRERIEELANLYSLIVSLDGLERAYVCAGMYEAACTIQDDHEACGRLCAKPRGVHARVPDGLHCRGTSIKGWCTSDRRAQRGRRRVRRRRDGEMGRRDDTELHHLHGRPQAQASRERPTPPSPHRPHVRLHTLQEQQRVGRPTKDLALAHHAQPDAGERGDHRGPVEADALRRRERLLRVRSYPHADSSSEY</sequence>
<evidence type="ECO:0000313" key="6">
    <source>
        <dbReference type="EMBL" id="EMS21602.1"/>
    </source>
</evidence>
<dbReference type="GO" id="GO:0072666">
    <property type="term" value="P:establishment of protein localization to vacuole"/>
    <property type="evidence" value="ECO:0007669"/>
    <property type="project" value="UniProtKB-ARBA"/>
</dbReference>